<feature type="compositionally biased region" description="Basic and acidic residues" evidence="1">
    <location>
        <begin position="60"/>
        <end position="84"/>
    </location>
</feature>
<proteinExistence type="predicted"/>
<dbReference type="EMBL" id="GAKP01006875">
    <property type="protein sequence ID" value="JAC52077.1"/>
    <property type="molecule type" value="Transcribed_RNA"/>
</dbReference>
<feature type="non-terminal residue" evidence="2">
    <location>
        <position position="1"/>
    </location>
</feature>
<reference evidence="2" key="1">
    <citation type="journal article" date="2014" name="BMC Genomics">
        <title>Characterizing the developmental transcriptome of the oriental fruit fly, Bactrocera dorsalis (Diptera: Tephritidae) through comparative genomic analysis with Drosophila melanogaster utilizing modENCODE datasets.</title>
        <authorList>
            <person name="Geib S.M."/>
            <person name="Calla B."/>
            <person name="Hall B."/>
            <person name="Hou S."/>
            <person name="Manoukis N.C."/>
        </authorList>
    </citation>
    <scope>NUCLEOTIDE SEQUENCE</scope>
    <source>
        <strain evidence="2">Punador</strain>
    </source>
</reference>
<accession>A0A034WCN2</accession>
<organism evidence="2">
    <name type="scientific">Bactrocera dorsalis</name>
    <name type="common">Oriental fruit fly</name>
    <name type="synonym">Dacus dorsalis</name>
    <dbReference type="NCBI Taxonomy" id="27457"/>
    <lineage>
        <taxon>Eukaryota</taxon>
        <taxon>Metazoa</taxon>
        <taxon>Ecdysozoa</taxon>
        <taxon>Arthropoda</taxon>
        <taxon>Hexapoda</taxon>
        <taxon>Insecta</taxon>
        <taxon>Pterygota</taxon>
        <taxon>Neoptera</taxon>
        <taxon>Endopterygota</taxon>
        <taxon>Diptera</taxon>
        <taxon>Brachycera</taxon>
        <taxon>Muscomorpha</taxon>
        <taxon>Tephritoidea</taxon>
        <taxon>Tephritidae</taxon>
        <taxon>Bactrocera</taxon>
        <taxon>Bactrocera</taxon>
    </lineage>
</organism>
<evidence type="ECO:0000256" key="1">
    <source>
        <dbReference type="SAM" id="MobiDB-lite"/>
    </source>
</evidence>
<feature type="compositionally biased region" description="Basic residues" evidence="1">
    <location>
        <begin position="101"/>
        <end position="121"/>
    </location>
</feature>
<name>A0A034WCN2_BACDO</name>
<protein>
    <submittedName>
        <fullName evidence="2">Uncharacterized protein</fullName>
    </submittedName>
</protein>
<dbReference type="AlphaFoldDB" id="A0A034WCN2"/>
<sequence length="128" mass="13274">NATVDGKPAGNSTGSDNASADDKPTGNSTGPSASEGVGKGCGDRSIKILRLTLRNPFPGLERHIKCDKPGKGKGEGPIKGKNDEENGEGSDGGDSEDGCKSGRRLIGKKCGRKGRRHRGKGKRSDKED</sequence>
<dbReference type="OrthoDB" id="10653827at2759"/>
<evidence type="ECO:0000313" key="2">
    <source>
        <dbReference type="EMBL" id="JAC52077.1"/>
    </source>
</evidence>
<feature type="region of interest" description="Disordered" evidence="1">
    <location>
        <begin position="1"/>
        <end position="128"/>
    </location>
</feature>
<feature type="compositionally biased region" description="Acidic residues" evidence="1">
    <location>
        <begin position="85"/>
        <end position="96"/>
    </location>
</feature>